<dbReference type="AlphaFoldDB" id="A0A4S2MTH9"/>
<evidence type="ECO:0000313" key="2">
    <source>
        <dbReference type="EMBL" id="TGZ79787.1"/>
    </source>
</evidence>
<sequence>MLRIWPILNTFLVLGDGGVKWWFGVHRRTVDIDGGMERAVEGRGGGGGEIGRRKKEKEAALTPPRRRAIMLLVRWADRAIYRSARFFFGCFLLRMRISIPCLCGVPTRPRGLVRFLRPASFVFFRQASSDGGQRYVTREPGLFCRPGGRAAMAIDTGVVLRPRRAAAPAVGINRIPI</sequence>
<dbReference type="InParanoid" id="A0A4S2MTH9"/>
<feature type="region of interest" description="Disordered" evidence="1">
    <location>
        <begin position="40"/>
        <end position="59"/>
    </location>
</feature>
<reference evidence="2 3" key="1">
    <citation type="submission" date="2019-04" db="EMBL/GenBank/DDBJ databases">
        <title>Comparative genomics and transcriptomics to analyze fruiting body development in filamentous ascomycetes.</title>
        <authorList>
            <consortium name="DOE Joint Genome Institute"/>
            <person name="Lutkenhaus R."/>
            <person name="Traeger S."/>
            <person name="Breuer J."/>
            <person name="Kuo A."/>
            <person name="Lipzen A."/>
            <person name="Pangilinan J."/>
            <person name="Dilworth D."/>
            <person name="Sandor L."/>
            <person name="Poggeler S."/>
            <person name="Barry K."/>
            <person name="Grigoriev I.V."/>
            <person name="Nowrousian M."/>
        </authorList>
    </citation>
    <scope>NUCLEOTIDE SEQUENCE [LARGE SCALE GENOMIC DNA]</scope>
    <source>
        <strain evidence="2 3">CBS 389.68</strain>
    </source>
</reference>
<keyword evidence="3" id="KW-1185">Reference proteome</keyword>
<dbReference type="Proteomes" id="UP000298138">
    <property type="component" value="Unassembled WGS sequence"/>
</dbReference>
<dbReference type="EMBL" id="ML220129">
    <property type="protein sequence ID" value="TGZ79787.1"/>
    <property type="molecule type" value="Genomic_DNA"/>
</dbReference>
<gene>
    <name evidence="2" type="ORF">EX30DRAFT_76046</name>
</gene>
<evidence type="ECO:0000313" key="3">
    <source>
        <dbReference type="Proteomes" id="UP000298138"/>
    </source>
</evidence>
<organism evidence="2 3">
    <name type="scientific">Ascodesmis nigricans</name>
    <dbReference type="NCBI Taxonomy" id="341454"/>
    <lineage>
        <taxon>Eukaryota</taxon>
        <taxon>Fungi</taxon>
        <taxon>Dikarya</taxon>
        <taxon>Ascomycota</taxon>
        <taxon>Pezizomycotina</taxon>
        <taxon>Pezizomycetes</taxon>
        <taxon>Pezizales</taxon>
        <taxon>Ascodesmidaceae</taxon>
        <taxon>Ascodesmis</taxon>
    </lineage>
</organism>
<protein>
    <submittedName>
        <fullName evidence="2">Uncharacterized protein</fullName>
    </submittedName>
</protein>
<accession>A0A4S2MTH9</accession>
<name>A0A4S2MTH9_9PEZI</name>
<evidence type="ECO:0000256" key="1">
    <source>
        <dbReference type="SAM" id="MobiDB-lite"/>
    </source>
</evidence>
<proteinExistence type="predicted"/>